<evidence type="ECO:0000256" key="1">
    <source>
        <dbReference type="SAM" id="Phobius"/>
    </source>
</evidence>
<dbReference type="STRING" id="1641875.XM53_05615"/>
<dbReference type="OrthoDB" id="1034332at2"/>
<sequence>MTDTRRPLNSRDTGWARRTARWLSRTSLTPNRISQGSVLFAALACLAFWASAHTGTTAKSVLLLLAALCCQLRLLCNLFDGMVAVEGGKSEPDGPFWNEAPDRAADLLILTGAGLATGHPALGLLGGALAIATAYVRELGRAEGLGSDFSGPFAKPQRMAALTGGAVLAAIETALWGTAWVLLLALIVTVLGTAWTVVSRSARLIRALNDRPRDTSGT</sequence>
<organism evidence="2 3">
    <name type="scientific">Roseovarius atlanticus</name>
    <dbReference type="NCBI Taxonomy" id="1641875"/>
    <lineage>
        <taxon>Bacteria</taxon>
        <taxon>Pseudomonadati</taxon>
        <taxon>Pseudomonadota</taxon>
        <taxon>Alphaproteobacteria</taxon>
        <taxon>Rhodobacterales</taxon>
        <taxon>Roseobacteraceae</taxon>
        <taxon>Roseovarius</taxon>
    </lineage>
</organism>
<dbReference type="RefSeq" id="WP_057791115.1">
    <property type="nucleotide sequence ID" value="NZ_LAXJ01000003.1"/>
</dbReference>
<dbReference type="InterPro" id="IPR043130">
    <property type="entry name" value="CDP-OH_PTrfase_TM_dom"/>
</dbReference>
<keyword evidence="1" id="KW-0812">Transmembrane</keyword>
<proteinExistence type="predicted"/>
<accession>A0A0T5NYS5</accession>
<keyword evidence="1" id="KW-1133">Transmembrane helix</keyword>
<gene>
    <name evidence="2" type="ORF">XM53_05615</name>
</gene>
<evidence type="ECO:0000313" key="3">
    <source>
        <dbReference type="Proteomes" id="UP000051295"/>
    </source>
</evidence>
<feature type="transmembrane region" description="Helical" evidence="1">
    <location>
        <begin position="105"/>
        <end position="136"/>
    </location>
</feature>
<keyword evidence="3" id="KW-1185">Reference proteome</keyword>
<protein>
    <submittedName>
        <fullName evidence="2">CDP-diacylglycerol--glycerol-3-phosphate 3-phosphatidyltransferase</fullName>
    </submittedName>
</protein>
<feature type="transmembrane region" description="Helical" evidence="1">
    <location>
        <begin position="180"/>
        <end position="198"/>
    </location>
</feature>
<comment type="caution">
    <text evidence="2">The sequence shown here is derived from an EMBL/GenBank/DDBJ whole genome shotgun (WGS) entry which is preliminary data.</text>
</comment>
<dbReference type="AlphaFoldDB" id="A0A0T5NYS5"/>
<dbReference type="GO" id="GO:0016740">
    <property type="term" value="F:transferase activity"/>
    <property type="evidence" value="ECO:0007669"/>
    <property type="project" value="UniProtKB-KW"/>
</dbReference>
<dbReference type="EMBL" id="LAXJ01000003">
    <property type="protein sequence ID" value="KRS14014.1"/>
    <property type="molecule type" value="Genomic_DNA"/>
</dbReference>
<dbReference type="PATRIC" id="fig|1641875.4.peg.3149"/>
<keyword evidence="2" id="KW-0808">Transferase</keyword>
<evidence type="ECO:0000313" key="2">
    <source>
        <dbReference type="EMBL" id="KRS14014.1"/>
    </source>
</evidence>
<reference evidence="2 3" key="1">
    <citation type="submission" date="2015-04" db="EMBL/GenBank/DDBJ databases">
        <title>The draft genome sequence of Roseovarius sp.R12b.</title>
        <authorList>
            <person name="Li G."/>
            <person name="Lai Q."/>
            <person name="Shao Z."/>
            <person name="Yan P."/>
        </authorList>
    </citation>
    <scope>NUCLEOTIDE SEQUENCE [LARGE SCALE GENOMIC DNA]</scope>
    <source>
        <strain evidence="2 3">R12B</strain>
    </source>
</reference>
<name>A0A0T5NYS5_9RHOB</name>
<dbReference type="Proteomes" id="UP000051295">
    <property type="component" value="Unassembled WGS sequence"/>
</dbReference>
<dbReference type="Gene3D" id="1.20.120.1760">
    <property type="match status" value="1"/>
</dbReference>
<keyword evidence="1" id="KW-0472">Membrane</keyword>